<organism evidence="2 3">
    <name type="scientific">Phytophthora nicotianae P10297</name>
    <dbReference type="NCBI Taxonomy" id="1317064"/>
    <lineage>
        <taxon>Eukaryota</taxon>
        <taxon>Sar</taxon>
        <taxon>Stramenopiles</taxon>
        <taxon>Oomycota</taxon>
        <taxon>Peronosporomycetes</taxon>
        <taxon>Peronosporales</taxon>
        <taxon>Peronosporaceae</taxon>
        <taxon>Phytophthora</taxon>
    </lineage>
</organism>
<evidence type="ECO:0000313" key="2">
    <source>
        <dbReference type="EMBL" id="ETP35112.1"/>
    </source>
</evidence>
<dbReference type="EMBL" id="ANIY01003522">
    <property type="protein sequence ID" value="ETP35112.1"/>
    <property type="molecule type" value="Genomic_DNA"/>
</dbReference>
<dbReference type="Proteomes" id="UP000018948">
    <property type="component" value="Unassembled WGS sequence"/>
</dbReference>
<evidence type="ECO:0000256" key="1">
    <source>
        <dbReference type="SAM" id="MobiDB-lite"/>
    </source>
</evidence>
<feature type="compositionally biased region" description="Polar residues" evidence="1">
    <location>
        <begin position="43"/>
        <end position="66"/>
    </location>
</feature>
<dbReference type="AlphaFoldDB" id="W2YJY4"/>
<proteinExistence type="predicted"/>
<evidence type="ECO:0000313" key="3">
    <source>
        <dbReference type="Proteomes" id="UP000018948"/>
    </source>
</evidence>
<sequence>MEASCRGSDGLLSPDSTDVFFALSASSTDESVRSTARCDPANALSSRSDGICSSTDASFGPTTSSSRTVSFLPSPLAPQITPGSHTCSVSGVYTCTMWKTMEHLPLA</sequence>
<feature type="region of interest" description="Disordered" evidence="1">
    <location>
        <begin position="34"/>
        <end position="66"/>
    </location>
</feature>
<accession>W2YJY4</accession>
<name>W2YJY4_PHYNI</name>
<reference evidence="2 3" key="1">
    <citation type="submission" date="2013-11" db="EMBL/GenBank/DDBJ databases">
        <title>The Genome Sequence of Phytophthora parasitica P10297.</title>
        <authorList>
            <consortium name="The Broad Institute Genomics Platform"/>
            <person name="Russ C."/>
            <person name="Tyler B."/>
            <person name="Panabieres F."/>
            <person name="Shan W."/>
            <person name="Tripathy S."/>
            <person name="Grunwald N."/>
            <person name="Machado M."/>
            <person name="Johnson C.S."/>
            <person name="Walker B."/>
            <person name="Young S.K."/>
            <person name="Zeng Q."/>
            <person name="Gargeya S."/>
            <person name="Fitzgerald M."/>
            <person name="Haas B."/>
            <person name="Abouelleil A."/>
            <person name="Allen A.W."/>
            <person name="Alvarado L."/>
            <person name="Arachchi H.M."/>
            <person name="Berlin A.M."/>
            <person name="Chapman S.B."/>
            <person name="Gainer-Dewar J."/>
            <person name="Goldberg J."/>
            <person name="Griggs A."/>
            <person name="Gujja S."/>
            <person name="Hansen M."/>
            <person name="Howarth C."/>
            <person name="Imamovic A."/>
            <person name="Ireland A."/>
            <person name="Larimer J."/>
            <person name="McCowan C."/>
            <person name="Murphy C."/>
            <person name="Pearson M."/>
            <person name="Poon T.W."/>
            <person name="Priest M."/>
            <person name="Roberts A."/>
            <person name="Saif S."/>
            <person name="Shea T."/>
            <person name="Sisk P."/>
            <person name="Sykes S."/>
            <person name="Wortman J."/>
            <person name="Nusbaum C."/>
            <person name="Birren B."/>
        </authorList>
    </citation>
    <scope>NUCLEOTIDE SEQUENCE [LARGE SCALE GENOMIC DNA]</scope>
    <source>
        <strain evidence="2 3">P10297</strain>
    </source>
</reference>
<protein>
    <submittedName>
        <fullName evidence="2">Uncharacterized protein</fullName>
    </submittedName>
</protein>
<comment type="caution">
    <text evidence="2">The sequence shown here is derived from an EMBL/GenBank/DDBJ whole genome shotgun (WGS) entry which is preliminary data.</text>
</comment>
<gene>
    <name evidence="2" type="ORF">F442_16665</name>
</gene>